<proteinExistence type="predicted"/>
<dbReference type="AlphaFoldDB" id="A0AAW1N657"/>
<sequence length="190" mass="21256">MAAVSDYFSLGSIVWCKTCYSKEIEGEVMAFDPHSKMLILKCPAGSGLRQAHDVHLVNLTLVSELIVKKEVTTVPEIPQSLNLQRLNTRIRNQIDDKKRTLQAMSANVSPEGQKLFIAIAKTIKEVRWSSSDIIVWDNKVIISPPYKVENIKGNSSSGEYSYIRKVVERHIKDPLSNSSNAAIQNNTNSQ</sequence>
<dbReference type="InterPro" id="IPR039683">
    <property type="entry name" value="Lsm12-like"/>
</dbReference>
<organism evidence="2 3">
    <name type="scientific">Popillia japonica</name>
    <name type="common">Japanese beetle</name>
    <dbReference type="NCBI Taxonomy" id="7064"/>
    <lineage>
        <taxon>Eukaryota</taxon>
        <taxon>Metazoa</taxon>
        <taxon>Ecdysozoa</taxon>
        <taxon>Arthropoda</taxon>
        <taxon>Hexapoda</taxon>
        <taxon>Insecta</taxon>
        <taxon>Pterygota</taxon>
        <taxon>Neoptera</taxon>
        <taxon>Endopterygota</taxon>
        <taxon>Coleoptera</taxon>
        <taxon>Polyphaga</taxon>
        <taxon>Scarabaeiformia</taxon>
        <taxon>Scarabaeidae</taxon>
        <taxon>Rutelinae</taxon>
        <taxon>Popillia</taxon>
    </lineage>
</organism>
<keyword evidence="3" id="KW-1185">Reference proteome</keyword>
<dbReference type="InterPro" id="IPR048478">
    <property type="entry name" value="LSM12_LSM"/>
</dbReference>
<comment type="caution">
    <text evidence="2">The sequence shown here is derived from an EMBL/GenBank/DDBJ whole genome shotgun (WGS) entry which is preliminary data.</text>
</comment>
<dbReference type="PROSITE" id="PS52001">
    <property type="entry name" value="AD"/>
    <property type="match status" value="1"/>
</dbReference>
<gene>
    <name evidence="2" type="ORF">QE152_g1503</name>
</gene>
<dbReference type="Pfam" id="PF21166">
    <property type="entry name" value="LSM12_LSM"/>
    <property type="match status" value="1"/>
</dbReference>
<evidence type="ECO:0000259" key="1">
    <source>
        <dbReference type="PROSITE" id="PS52001"/>
    </source>
</evidence>
<reference evidence="2 3" key="1">
    <citation type="journal article" date="2024" name="BMC Genomics">
        <title>De novo assembly and annotation of Popillia japonica's genome with initial clues to its potential as an invasive pest.</title>
        <authorList>
            <person name="Cucini C."/>
            <person name="Boschi S."/>
            <person name="Funari R."/>
            <person name="Cardaioli E."/>
            <person name="Iannotti N."/>
            <person name="Marturano G."/>
            <person name="Paoli F."/>
            <person name="Bruttini M."/>
            <person name="Carapelli A."/>
            <person name="Frati F."/>
            <person name="Nardi F."/>
        </authorList>
    </citation>
    <scope>NUCLEOTIDE SEQUENCE [LARGE SCALE GENOMIC DNA]</scope>
    <source>
        <strain evidence="2">DMR45628</strain>
    </source>
</reference>
<evidence type="ECO:0000313" key="3">
    <source>
        <dbReference type="Proteomes" id="UP001458880"/>
    </source>
</evidence>
<dbReference type="SMART" id="SM00995">
    <property type="entry name" value="AD"/>
    <property type="match status" value="1"/>
</dbReference>
<dbReference type="Proteomes" id="UP001458880">
    <property type="component" value="Unassembled WGS sequence"/>
</dbReference>
<name>A0AAW1N657_POPJA</name>
<evidence type="ECO:0000313" key="2">
    <source>
        <dbReference type="EMBL" id="KAK9753938.1"/>
    </source>
</evidence>
<protein>
    <submittedName>
        <fullName evidence="2">Anticodon-binding domain</fullName>
    </submittedName>
</protein>
<accession>A0AAW1N657</accession>
<dbReference type="InterPro" id="IPR047574">
    <property type="entry name" value="AD"/>
</dbReference>
<dbReference type="EMBL" id="JASPKY010000009">
    <property type="protein sequence ID" value="KAK9753938.1"/>
    <property type="molecule type" value="Genomic_DNA"/>
</dbReference>
<dbReference type="InterPro" id="IPR019181">
    <property type="entry name" value="LSM12_ABD"/>
</dbReference>
<feature type="domain" description="AD" evidence="1">
    <location>
        <begin position="79"/>
        <end position="175"/>
    </location>
</feature>
<dbReference type="Pfam" id="PF09793">
    <property type="entry name" value="AD"/>
    <property type="match status" value="1"/>
</dbReference>
<dbReference type="PANTHER" id="PTHR13542">
    <property type="entry name" value="LSM12 HOMOLOG"/>
    <property type="match status" value="1"/>
</dbReference>